<name>A0A382AIN4_9ZZZZ</name>
<dbReference type="InterPro" id="IPR006091">
    <property type="entry name" value="Acyl-CoA_Oxase/DH_mid-dom"/>
</dbReference>
<keyword evidence="4" id="KW-0274">FAD</keyword>
<dbReference type="Pfam" id="PF02771">
    <property type="entry name" value="Acyl-CoA_dh_N"/>
    <property type="match status" value="1"/>
</dbReference>
<dbReference type="InterPro" id="IPR006089">
    <property type="entry name" value="Acyl-CoA_DH_CS"/>
</dbReference>
<comment type="similarity">
    <text evidence="2">Belongs to the acyl-CoA dehydrogenase family.</text>
</comment>
<dbReference type="GO" id="GO:0005737">
    <property type="term" value="C:cytoplasm"/>
    <property type="evidence" value="ECO:0007669"/>
    <property type="project" value="TreeGrafter"/>
</dbReference>
<gene>
    <name evidence="9" type="ORF">METZ01_LOCUS154083</name>
</gene>
<dbReference type="EMBL" id="UINC01025517">
    <property type="protein sequence ID" value="SVB01229.1"/>
    <property type="molecule type" value="Genomic_DNA"/>
</dbReference>
<dbReference type="PROSITE" id="PS00073">
    <property type="entry name" value="ACYL_COA_DH_2"/>
    <property type="match status" value="1"/>
</dbReference>
<feature type="domain" description="Acyl-CoA oxidase/dehydrogenase middle" evidence="7">
    <location>
        <begin position="85"/>
        <end position="181"/>
    </location>
</feature>
<dbReference type="Pfam" id="PF00441">
    <property type="entry name" value="Acyl-CoA_dh_1"/>
    <property type="match status" value="1"/>
</dbReference>
<dbReference type="FunFam" id="1.20.140.10:FF:000001">
    <property type="entry name" value="Acyl-CoA dehydrogenase"/>
    <property type="match status" value="1"/>
</dbReference>
<dbReference type="GO" id="GO:0003995">
    <property type="term" value="F:acyl-CoA dehydrogenase activity"/>
    <property type="evidence" value="ECO:0007669"/>
    <property type="project" value="InterPro"/>
</dbReference>
<evidence type="ECO:0000313" key="9">
    <source>
        <dbReference type="EMBL" id="SVB01229.1"/>
    </source>
</evidence>
<dbReference type="InterPro" id="IPR009100">
    <property type="entry name" value="AcylCoA_DH/oxidase_NM_dom_sf"/>
</dbReference>
<dbReference type="PANTHER" id="PTHR48083">
    <property type="entry name" value="MEDIUM-CHAIN SPECIFIC ACYL-COA DEHYDROGENASE, MITOCHONDRIAL-RELATED"/>
    <property type="match status" value="1"/>
</dbReference>
<evidence type="ECO:0000256" key="3">
    <source>
        <dbReference type="ARBA" id="ARBA00022630"/>
    </source>
</evidence>
<dbReference type="SUPFAM" id="SSF56645">
    <property type="entry name" value="Acyl-CoA dehydrogenase NM domain-like"/>
    <property type="match status" value="1"/>
</dbReference>
<dbReference type="Pfam" id="PF02770">
    <property type="entry name" value="Acyl-CoA_dh_M"/>
    <property type="match status" value="1"/>
</dbReference>
<dbReference type="Gene3D" id="1.10.540.10">
    <property type="entry name" value="Acyl-CoA dehydrogenase/oxidase, N-terminal domain"/>
    <property type="match status" value="1"/>
</dbReference>
<evidence type="ECO:0000259" key="8">
    <source>
        <dbReference type="Pfam" id="PF02771"/>
    </source>
</evidence>
<dbReference type="GO" id="GO:0050660">
    <property type="term" value="F:flavin adenine dinucleotide binding"/>
    <property type="evidence" value="ECO:0007669"/>
    <property type="project" value="InterPro"/>
</dbReference>
<evidence type="ECO:0008006" key="10">
    <source>
        <dbReference type="Google" id="ProtNLM"/>
    </source>
</evidence>
<dbReference type="InterPro" id="IPR036250">
    <property type="entry name" value="AcylCo_DH-like_C"/>
</dbReference>
<evidence type="ECO:0000256" key="5">
    <source>
        <dbReference type="ARBA" id="ARBA00023002"/>
    </source>
</evidence>
<reference evidence="9" key="1">
    <citation type="submission" date="2018-05" db="EMBL/GenBank/DDBJ databases">
        <authorList>
            <person name="Lanie J.A."/>
            <person name="Ng W.-L."/>
            <person name="Kazmierczak K.M."/>
            <person name="Andrzejewski T.M."/>
            <person name="Davidsen T.M."/>
            <person name="Wayne K.J."/>
            <person name="Tettelin H."/>
            <person name="Glass J.I."/>
            <person name="Rusch D."/>
            <person name="Podicherti R."/>
            <person name="Tsui H.-C.T."/>
            <person name="Winkler M.E."/>
        </authorList>
    </citation>
    <scope>NUCLEOTIDE SEQUENCE</scope>
</reference>
<feature type="non-terminal residue" evidence="9">
    <location>
        <position position="1"/>
    </location>
</feature>
<keyword evidence="5" id="KW-0560">Oxidoreductase</keyword>
<dbReference type="InterPro" id="IPR013786">
    <property type="entry name" value="AcylCoA_DH/ox_N"/>
</dbReference>
<dbReference type="Gene3D" id="2.40.110.10">
    <property type="entry name" value="Butyryl-CoA Dehydrogenase, subunit A, domain 2"/>
    <property type="match status" value="1"/>
</dbReference>
<proteinExistence type="inferred from homology"/>
<accession>A0A382AIN4</accession>
<dbReference type="SUPFAM" id="SSF47203">
    <property type="entry name" value="Acyl-CoA dehydrogenase C-terminal domain-like"/>
    <property type="match status" value="1"/>
</dbReference>
<keyword evidence="3" id="KW-0285">Flavoprotein</keyword>
<organism evidence="9">
    <name type="scientific">marine metagenome</name>
    <dbReference type="NCBI Taxonomy" id="408172"/>
    <lineage>
        <taxon>unclassified sequences</taxon>
        <taxon>metagenomes</taxon>
        <taxon>ecological metagenomes</taxon>
    </lineage>
</organism>
<comment type="cofactor">
    <cofactor evidence="1">
        <name>FAD</name>
        <dbReference type="ChEBI" id="CHEBI:57692"/>
    </cofactor>
</comment>
<dbReference type="InterPro" id="IPR050741">
    <property type="entry name" value="Acyl-CoA_dehydrogenase"/>
</dbReference>
<dbReference type="InterPro" id="IPR009075">
    <property type="entry name" value="AcylCo_DH/oxidase_C"/>
</dbReference>
<evidence type="ECO:0000259" key="7">
    <source>
        <dbReference type="Pfam" id="PF02770"/>
    </source>
</evidence>
<sequence length="343" mass="38622">VPREMWLDAGNQGWLCPTAKQEYGGLGAELLHSVVIAEELSYHGTPGFFISLHNDIVFPYLEQFANESQLRRWVPGCISGETVLALAMTEPGHGSDLGRIETRAVLKNGEYVINGSKIFISNGQLADLFIVAVRTSSPERPHDGISLLLVPSDSPGFARGRNLEKIGLHVQDTSEIFFDDCRVPEENLLGEENRGFAQMMRNLQQERLFLAIGAVAHASGALQHTLDYVKSRKAFGKELSRFQHIRFELAEMATKIQVTQSFIDDLIPRHMRGEELTREVSMAKYWASDVEFEVCDRCLQLFGGYGYMSEYPISRYFLDARVQRIYGGTNEIMKELIARQLGI</sequence>
<dbReference type="GO" id="GO:0033539">
    <property type="term" value="P:fatty acid beta-oxidation using acyl-CoA dehydrogenase"/>
    <property type="evidence" value="ECO:0007669"/>
    <property type="project" value="TreeGrafter"/>
</dbReference>
<evidence type="ECO:0000256" key="4">
    <source>
        <dbReference type="ARBA" id="ARBA00022827"/>
    </source>
</evidence>
<dbReference type="InterPro" id="IPR037069">
    <property type="entry name" value="AcylCoA_DH/ox_N_sf"/>
</dbReference>
<feature type="domain" description="Acyl-CoA dehydrogenase/oxidase C-terminal" evidence="6">
    <location>
        <begin position="193"/>
        <end position="341"/>
    </location>
</feature>
<dbReference type="FunFam" id="2.40.110.10:FF:000002">
    <property type="entry name" value="Acyl-CoA dehydrogenase fadE12"/>
    <property type="match status" value="1"/>
</dbReference>
<evidence type="ECO:0000256" key="2">
    <source>
        <dbReference type="ARBA" id="ARBA00009347"/>
    </source>
</evidence>
<dbReference type="InterPro" id="IPR046373">
    <property type="entry name" value="Acyl-CoA_Oxase/DH_mid-dom_sf"/>
</dbReference>
<dbReference type="Gene3D" id="1.20.140.10">
    <property type="entry name" value="Butyryl-CoA Dehydrogenase, subunit A, domain 3"/>
    <property type="match status" value="1"/>
</dbReference>
<protein>
    <recommendedName>
        <fullName evidence="10">Acyl-CoA dehydrogenase</fullName>
    </recommendedName>
</protein>
<evidence type="ECO:0000256" key="1">
    <source>
        <dbReference type="ARBA" id="ARBA00001974"/>
    </source>
</evidence>
<dbReference type="PANTHER" id="PTHR48083:SF20">
    <property type="entry name" value="LONG-CHAIN SPECIFIC ACYL-COA DEHYDROGENASE, MITOCHONDRIAL"/>
    <property type="match status" value="1"/>
</dbReference>
<evidence type="ECO:0000259" key="6">
    <source>
        <dbReference type="Pfam" id="PF00441"/>
    </source>
</evidence>
<feature type="domain" description="Acyl-CoA dehydrogenase/oxidase N-terminal" evidence="8">
    <location>
        <begin position="1"/>
        <end position="81"/>
    </location>
</feature>
<dbReference type="AlphaFoldDB" id="A0A382AIN4"/>